<dbReference type="Proteomes" id="UP000195569">
    <property type="component" value="Unassembled WGS sequence"/>
</dbReference>
<dbReference type="EMBL" id="CYGY02000011">
    <property type="protein sequence ID" value="SIT37090.1"/>
    <property type="molecule type" value="Genomic_DNA"/>
</dbReference>
<gene>
    <name evidence="1" type="ORF">BN2476_110094</name>
</gene>
<accession>A0A1N7RPP4</accession>
<sequence>MLARNGASVYLGECRNRRRISSLRAANTPLSRTVKGTSMSGATAARAAKGDTRLKSEALHLIVISDANECA</sequence>
<dbReference type="AlphaFoldDB" id="A0A1N7RPP4"/>
<organism evidence="1 2">
    <name type="scientific">Paraburkholderia piptadeniae</name>
    <dbReference type="NCBI Taxonomy" id="1701573"/>
    <lineage>
        <taxon>Bacteria</taxon>
        <taxon>Pseudomonadati</taxon>
        <taxon>Pseudomonadota</taxon>
        <taxon>Betaproteobacteria</taxon>
        <taxon>Burkholderiales</taxon>
        <taxon>Burkholderiaceae</taxon>
        <taxon>Paraburkholderia</taxon>
    </lineage>
</organism>
<proteinExistence type="predicted"/>
<comment type="caution">
    <text evidence="1">The sequence shown here is derived from an EMBL/GenBank/DDBJ whole genome shotgun (WGS) entry which is preliminary data.</text>
</comment>
<evidence type="ECO:0000313" key="2">
    <source>
        <dbReference type="Proteomes" id="UP000195569"/>
    </source>
</evidence>
<name>A0A1N7RPP4_9BURK</name>
<protein>
    <submittedName>
        <fullName evidence="1">Uncharacterized protein</fullName>
    </submittedName>
</protein>
<evidence type="ECO:0000313" key="1">
    <source>
        <dbReference type="EMBL" id="SIT37090.1"/>
    </source>
</evidence>
<keyword evidence="2" id="KW-1185">Reference proteome</keyword>
<reference evidence="1" key="1">
    <citation type="submission" date="2016-12" db="EMBL/GenBank/DDBJ databases">
        <authorList>
            <person name="Moulin L."/>
        </authorList>
    </citation>
    <scope>NUCLEOTIDE SEQUENCE [LARGE SCALE GENOMIC DNA]</scope>
    <source>
        <strain evidence="1">STM 7183</strain>
    </source>
</reference>